<feature type="compositionally biased region" description="Low complexity" evidence="1">
    <location>
        <begin position="444"/>
        <end position="455"/>
    </location>
</feature>
<feature type="region of interest" description="Disordered" evidence="1">
    <location>
        <begin position="138"/>
        <end position="208"/>
    </location>
</feature>
<dbReference type="Gene3D" id="3.30.750.140">
    <property type="match status" value="1"/>
</dbReference>
<feature type="region of interest" description="Disordered" evidence="1">
    <location>
        <begin position="221"/>
        <end position="253"/>
    </location>
</feature>
<evidence type="ECO:0000256" key="1">
    <source>
        <dbReference type="SAM" id="MobiDB-lite"/>
    </source>
</evidence>
<dbReference type="InterPro" id="IPR038610">
    <property type="entry name" value="FliK-like_C_sf"/>
</dbReference>
<evidence type="ECO:0000313" key="4">
    <source>
        <dbReference type="Proteomes" id="UP001079430"/>
    </source>
</evidence>
<reference evidence="3" key="1">
    <citation type="submission" date="2022-10" db="EMBL/GenBank/DDBJ databases">
        <title>Whole genome sequencing of three plant growth promoting bacteria isolated from Vachellia tortilis subsp. raddiana in Morocco.</title>
        <authorList>
            <person name="Hnini M."/>
            <person name="Zouagui R."/>
            <person name="Zouagui H."/>
            <person name="Chemao Elfihri M.-W."/>
            <person name="Ibrahimi A."/>
            <person name="Sbabou L."/>
            <person name="Aurag J."/>
        </authorList>
    </citation>
    <scope>NUCLEOTIDE SEQUENCE</scope>
    <source>
        <strain evidence="3">LMR678</strain>
    </source>
</reference>
<feature type="compositionally biased region" description="Polar residues" evidence="1">
    <location>
        <begin position="57"/>
        <end position="69"/>
    </location>
</feature>
<comment type="caution">
    <text evidence="3">The sequence shown here is derived from an EMBL/GenBank/DDBJ whole genome shotgun (WGS) entry which is preliminary data.</text>
</comment>
<feature type="compositionally biased region" description="Basic and acidic residues" evidence="1">
    <location>
        <begin position="226"/>
        <end position="235"/>
    </location>
</feature>
<feature type="compositionally biased region" description="Polar residues" evidence="1">
    <location>
        <begin position="467"/>
        <end position="478"/>
    </location>
</feature>
<proteinExistence type="predicted"/>
<feature type="region of interest" description="Disordered" evidence="1">
    <location>
        <begin position="436"/>
        <end position="505"/>
    </location>
</feature>
<feature type="domain" description="Flagellar hook-length control protein-like C-terminal" evidence="2">
    <location>
        <begin position="360"/>
        <end position="435"/>
    </location>
</feature>
<gene>
    <name evidence="3" type="ORF">O3W52_09570</name>
</gene>
<name>A0ABT4KEL2_9HYPH</name>
<keyword evidence="3" id="KW-0966">Cell projection</keyword>
<dbReference type="EMBL" id="JAPVOI010000004">
    <property type="protein sequence ID" value="MCZ4090298.1"/>
    <property type="molecule type" value="Genomic_DNA"/>
</dbReference>
<dbReference type="Pfam" id="PF02120">
    <property type="entry name" value="Flg_hook"/>
    <property type="match status" value="1"/>
</dbReference>
<keyword evidence="3" id="KW-0282">Flagellum</keyword>
<keyword evidence="3" id="KW-0969">Cilium</keyword>
<evidence type="ECO:0000259" key="2">
    <source>
        <dbReference type="Pfam" id="PF02120"/>
    </source>
</evidence>
<dbReference type="Proteomes" id="UP001079430">
    <property type="component" value="Unassembled WGS sequence"/>
</dbReference>
<protein>
    <submittedName>
        <fullName evidence="3">Flagellar hook-length control protein FliK</fullName>
    </submittedName>
</protein>
<dbReference type="RefSeq" id="WP_269278080.1">
    <property type="nucleotide sequence ID" value="NZ_JAPVOI010000004.1"/>
</dbReference>
<sequence length="505" mass="52214">MRPLDESLRSPVPAATGKAGSRQGGREEIGEAPRAFQDVIADTGRQKAQGQGPAISDANQPIDNSSANGLQGRLGDDTATGGRDRRGSIGRNGMEGTWDASSLQDLGNGVAEDAIAAGKDRLSDSLSVREHALKRLRRVGLAGKEYAPSRSDPAAGSEQHADAQAQKADADARGQVRTGRGVPDEVRTDAGQEDPSGPADPAKGTVDDLLTLLGAAAAVTAGLQQPKDEADRSSGDRTVPGNAVGIEGGEAVADTVPDESLHAEKDASESDQLFRFARADGKGQAMSMTISADGEKAVVDTGKPAAASKAENVTVLEARRYLGLAMNANAASVTSAIAGDSEWAQLMQSSATLGQPEASGQVGKTLNTLKIQLHPIDLGTVTATLRLKDDELQVDLKVESGEAFRQLRDDQGEMVKALRAQGFAVDQVNIVFNAGGDASGGGSQQQQAQTAPGQQGREHAGEGSGQGRQRQNDAQASTAGRRAGNDGLDSAPVDAERPRAGYVYM</sequence>
<evidence type="ECO:0000313" key="3">
    <source>
        <dbReference type="EMBL" id="MCZ4090298.1"/>
    </source>
</evidence>
<organism evidence="3 4">
    <name type="scientific">Sinorhizobium psoraleae</name>
    <dbReference type="NCBI Taxonomy" id="520838"/>
    <lineage>
        <taxon>Bacteria</taxon>
        <taxon>Pseudomonadati</taxon>
        <taxon>Pseudomonadota</taxon>
        <taxon>Alphaproteobacteria</taxon>
        <taxon>Hyphomicrobiales</taxon>
        <taxon>Rhizobiaceae</taxon>
        <taxon>Sinorhizobium/Ensifer group</taxon>
        <taxon>Sinorhizobium</taxon>
    </lineage>
</organism>
<keyword evidence="4" id="KW-1185">Reference proteome</keyword>
<dbReference type="CDD" id="cd17470">
    <property type="entry name" value="T3SS_Flik_C"/>
    <property type="match status" value="1"/>
</dbReference>
<dbReference type="InterPro" id="IPR021136">
    <property type="entry name" value="Flagellar_hook_control-like_C"/>
</dbReference>
<feature type="region of interest" description="Disordered" evidence="1">
    <location>
        <begin position="1"/>
        <end position="104"/>
    </location>
</feature>
<accession>A0ABT4KEL2</accession>